<evidence type="ECO:0000256" key="2">
    <source>
        <dbReference type="ARBA" id="ARBA00004948"/>
    </source>
</evidence>
<dbReference type="NCBIfam" id="TIGR04306">
    <property type="entry name" value="salvage_TenA"/>
    <property type="match status" value="1"/>
</dbReference>
<evidence type="ECO:0000256" key="9">
    <source>
        <dbReference type="ARBA" id="ARBA00048337"/>
    </source>
</evidence>
<dbReference type="InterPro" id="IPR027574">
    <property type="entry name" value="Thiaminase_II"/>
</dbReference>
<evidence type="ECO:0000256" key="3">
    <source>
        <dbReference type="ARBA" id="ARBA00010264"/>
    </source>
</evidence>
<protein>
    <recommendedName>
        <fullName evidence="6 10">Aminopyrimidine aminohydrolase</fullName>
        <ecNumber evidence="5 10">3.5.99.2</ecNumber>
    </recommendedName>
</protein>
<accession>A0ABN0PA26</accession>
<evidence type="ECO:0000256" key="8">
    <source>
        <dbReference type="ARBA" id="ARBA00045954"/>
    </source>
</evidence>
<comment type="caution">
    <text evidence="12">The sequence shown here is derived from an EMBL/GenBank/DDBJ whole genome shotgun (WGS) entry which is preliminary data.</text>
</comment>
<evidence type="ECO:0000256" key="5">
    <source>
        <dbReference type="ARBA" id="ARBA00012684"/>
    </source>
</evidence>
<evidence type="ECO:0000256" key="10">
    <source>
        <dbReference type="RuleBase" id="RU363093"/>
    </source>
</evidence>
<comment type="function">
    <text evidence="8">Catalyzes an amino-pyrimidine hydrolysis reaction at the C5' of the pyrimidine moiety of thiamine compounds, a reaction that is part of a thiamine salvage pathway. Thus, catalyzes the conversion of 4-amino-5-aminomethyl-2-methylpyrimidine to 4-amino-5-hydroxymethyl-2-methylpyrimidine (HMP). Is also able to catalyze the hydrolytic cleavage of thiamine; however, this thiaminase activity may not be physiologically relevant. Therefore, is probably involved in the regeneration of the thiamine pyrimidine from thiamine degraded products present in the environment, rather than in thiamine degradation.</text>
</comment>
<keyword evidence="10" id="KW-0378">Hydrolase</keyword>
<evidence type="ECO:0000256" key="6">
    <source>
        <dbReference type="ARBA" id="ARBA00013647"/>
    </source>
</evidence>
<evidence type="ECO:0000313" key="13">
    <source>
        <dbReference type="Proteomes" id="UP000017131"/>
    </source>
</evidence>
<dbReference type="Pfam" id="PF03070">
    <property type="entry name" value="TENA_THI-4"/>
    <property type="match status" value="1"/>
</dbReference>
<name>A0ABN0PA26_STASI</name>
<reference evidence="12 13" key="1">
    <citation type="journal article" date="2013" name="Genome Announc.">
        <title>Draft Genome Sequence of Staphylococcus simulans UMC-CNS-990, Isolated from a Case of Chronic Bovine Mastitis.</title>
        <authorList>
            <person name="Calcutt M.J."/>
            <person name="Foecking M.F."/>
            <person name="Hsieh H.Y."/>
            <person name="Perry J."/>
            <person name="Stewart G.C."/>
            <person name="Middleton J.R."/>
        </authorList>
    </citation>
    <scope>NUCLEOTIDE SEQUENCE [LARGE SCALE GENOMIC DNA]</scope>
    <source>
        <strain evidence="12 13">UMC-CNS-990</strain>
    </source>
</reference>
<dbReference type="InterPro" id="IPR050967">
    <property type="entry name" value="Thiamine_Salvage_TenA"/>
</dbReference>
<evidence type="ECO:0000256" key="1">
    <source>
        <dbReference type="ARBA" id="ARBA00001881"/>
    </source>
</evidence>
<comment type="pathway">
    <text evidence="2 10">Cofactor biosynthesis; thiamine diphosphate biosynthesis.</text>
</comment>
<keyword evidence="13" id="KW-1185">Reference proteome</keyword>
<dbReference type="EMBL" id="AXDY01000015">
    <property type="protein sequence ID" value="ERS92391.1"/>
    <property type="molecule type" value="Genomic_DNA"/>
</dbReference>
<feature type="domain" description="Thiaminase-2/PQQC" evidence="11">
    <location>
        <begin position="11"/>
        <end position="217"/>
    </location>
</feature>
<dbReference type="InterPro" id="IPR016084">
    <property type="entry name" value="Haem_Oase-like_multi-hlx"/>
</dbReference>
<dbReference type="InterPro" id="IPR004305">
    <property type="entry name" value="Thiaminase-2/PQQC"/>
</dbReference>
<dbReference type="SUPFAM" id="SSF48613">
    <property type="entry name" value="Heme oxygenase-like"/>
    <property type="match status" value="1"/>
</dbReference>
<dbReference type="Proteomes" id="UP000017131">
    <property type="component" value="Unassembled WGS sequence"/>
</dbReference>
<dbReference type="RefSeq" id="WP_023016220.1">
    <property type="nucleotide sequence ID" value="NZ_AXDY01000015.1"/>
</dbReference>
<organism evidence="12 13">
    <name type="scientific">Staphylococcus simulans UMC-CNS-990</name>
    <dbReference type="NCBI Taxonomy" id="1405498"/>
    <lineage>
        <taxon>Bacteria</taxon>
        <taxon>Bacillati</taxon>
        <taxon>Bacillota</taxon>
        <taxon>Bacilli</taxon>
        <taxon>Bacillales</taxon>
        <taxon>Staphylococcaceae</taxon>
        <taxon>Staphylococcus</taxon>
    </lineage>
</organism>
<comment type="catalytic activity">
    <reaction evidence="9 10">
        <text>thiamine + H2O = 5-(2-hydroxyethyl)-4-methylthiazole + 4-amino-5-hydroxymethyl-2-methylpyrimidine + H(+)</text>
        <dbReference type="Rhea" id="RHEA:17509"/>
        <dbReference type="ChEBI" id="CHEBI:15377"/>
        <dbReference type="ChEBI" id="CHEBI:15378"/>
        <dbReference type="ChEBI" id="CHEBI:16892"/>
        <dbReference type="ChEBI" id="CHEBI:17957"/>
        <dbReference type="ChEBI" id="CHEBI:18385"/>
        <dbReference type="EC" id="3.5.99.2"/>
    </reaction>
</comment>
<comment type="catalytic activity">
    <reaction evidence="1 10">
        <text>4-amino-5-aminomethyl-2-methylpyrimidine + H2O = 4-amino-5-hydroxymethyl-2-methylpyrimidine + NH4(+)</text>
        <dbReference type="Rhea" id="RHEA:31799"/>
        <dbReference type="ChEBI" id="CHEBI:15377"/>
        <dbReference type="ChEBI" id="CHEBI:16892"/>
        <dbReference type="ChEBI" id="CHEBI:28938"/>
        <dbReference type="ChEBI" id="CHEBI:63416"/>
        <dbReference type="EC" id="3.5.99.2"/>
    </reaction>
</comment>
<evidence type="ECO:0000259" key="11">
    <source>
        <dbReference type="Pfam" id="PF03070"/>
    </source>
</evidence>
<evidence type="ECO:0000313" key="12">
    <source>
        <dbReference type="EMBL" id="ERS92391.1"/>
    </source>
</evidence>
<dbReference type="CDD" id="cd19366">
    <property type="entry name" value="TenA_C_BhTenA-like"/>
    <property type="match status" value="1"/>
</dbReference>
<comment type="similarity">
    <text evidence="3 10">Belongs to the TenA family.</text>
</comment>
<proteinExistence type="inferred from homology"/>
<keyword evidence="7 10" id="KW-0784">Thiamine biosynthesis</keyword>
<dbReference type="Gene3D" id="1.20.910.10">
    <property type="entry name" value="Heme oxygenase-like"/>
    <property type="match status" value="1"/>
</dbReference>
<comment type="subunit">
    <text evidence="4">Homotetramer.</text>
</comment>
<evidence type="ECO:0000256" key="4">
    <source>
        <dbReference type="ARBA" id="ARBA00011881"/>
    </source>
</evidence>
<evidence type="ECO:0000256" key="7">
    <source>
        <dbReference type="ARBA" id="ARBA00022977"/>
    </source>
</evidence>
<dbReference type="EC" id="3.5.99.2" evidence="5 10"/>
<gene>
    <name evidence="12" type="ORF">SSIM_12320</name>
</gene>
<dbReference type="PANTHER" id="PTHR43198:SF2">
    <property type="entry name" value="SI:CH1073-67J19.1-RELATED"/>
    <property type="match status" value="1"/>
</dbReference>
<sequence>MTQLFTDRLYERVEPIWASYMEHPFIKGLADGSLDEEKFKHWLKQDYIYLIEYSRLFAIGAAKAIDLDMMSTYAQLLDGTMNTEMNLHRGYAKEFGISEAELEATEPAETTTAYTSYMLNMAQIGGVENVIAAILTCTWSYNYIGLKLAEQDAAKDHPLYRKWVDMYSSEEFTQFKKECVELMNKVTEGRSEADLKRLEDIVVRTSYYEYKFWDMAENLSTWDVPVK</sequence>
<dbReference type="PANTHER" id="PTHR43198">
    <property type="entry name" value="BIFUNCTIONAL TH2 PROTEIN"/>
    <property type="match status" value="1"/>
</dbReference>